<evidence type="ECO:0000256" key="1">
    <source>
        <dbReference type="ARBA" id="ARBA00023172"/>
    </source>
</evidence>
<dbReference type="InterPro" id="IPR050090">
    <property type="entry name" value="Tyrosine_recombinase_XerCD"/>
</dbReference>
<dbReference type="OrthoDB" id="9802329at2"/>
<dbReference type="InterPro" id="IPR002104">
    <property type="entry name" value="Integrase_catalytic"/>
</dbReference>
<dbReference type="CDD" id="cd01188">
    <property type="entry name" value="INT_RitA_C_like"/>
    <property type="match status" value="1"/>
</dbReference>
<protein>
    <submittedName>
        <fullName evidence="3">Integrase/recombinase</fullName>
    </submittedName>
</protein>
<evidence type="ECO:0000313" key="3">
    <source>
        <dbReference type="EMBL" id="EMY32150.1"/>
    </source>
</evidence>
<accession>N1USV2</accession>
<dbReference type="EMBL" id="ANPE02000345">
    <property type="protein sequence ID" value="EMY32150.1"/>
    <property type="molecule type" value="Genomic_DNA"/>
</dbReference>
<keyword evidence="1" id="KW-0233">DNA recombination</keyword>
<dbReference type="AlphaFoldDB" id="N1USV2"/>
<dbReference type="RefSeq" id="WP_005275710.1">
    <property type="nucleotide sequence ID" value="NZ_ANPE02000345.1"/>
</dbReference>
<sequence length="288" mass="31608">GELASGSVRLAVCEVRQFLRYLDSAGCTLGSVTLDDVRGFLVAVRPRHTSGMGNTVWAIKRFFGFANQQGCSELKVEAMLARVGPRRQRALPCFTPEETGRILAAIETGSPRGKRDYGMVRLALSTGLRCGDIVSLRLDQIDWRRDEIHLVQHKTSAPLTLPLSAEAGNAIADWILHGRPACQAPEVFVRVYAPFVKLSGSTGALIMNQWLHKAGVSHQAHDGKTFHALRRTTGTRLVESGAELELAAQVLGHRDVASSRRYIALADESLRECCLPLDRFAPTREGLR</sequence>
<dbReference type="Pfam" id="PF00589">
    <property type="entry name" value="Phage_integrase"/>
    <property type="match status" value="1"/>
</dbReference>
<gene>
    <name evidence="3" type="ORF">D477_021628</name>
</gene>
<proteinExistence type="predicted"/>
<name>N1USV2_9MICC</name>
<dbReference type="InterPro" id="IPR011010">
    <property type="entry name" value="DNA_brk_join_enz"/>
</dbReference>
<dbReference type="GO" id="GO:0006310">
    <property type="term" value="P:DNA recombination"/>
    <property type="evidence" value="ECO:0007669"/>
    <property type="project" value="UniProtKB-KW"/>
</dbReference>
<feature type="non-terminal residue" evidence="3">
    <location>
        <position position="1"/>
    </location>
</feature>
<dbReference type="PANTHER" id="PTHR30349">
    <property type="entry name" value="PHAGE INTEGRASE-RELATED"/>
    <property type="match status" value="1"/>
</dbReference>
<dbReference type="PROSITE" id="PS51898">
    <property type="entry name" value="TYR_RECOMBINASE"/>
    <property type="match status" value="1"/>
</dbReference>
<reference evidence="3 4" key="1">
    <citation type="journal article" date="2013" name="Genome Announc.">
        <title>Draft Genome Sequence of Arthrobacter crystallopoietes Strain BAB-32, Revealing Genes for Bioremediation.</title>
        <authorList>
            <person name="Joshi M.N."/>
            <person name="Pandit A.S."/>
            <person name="Sharma A."/>
            <person name="Pandya R.V."/>
            <person name="Desai S.M."/>
            <person name="Saxena A.K."/>
            <person name="Bagatharia S.B."/>
        </authorList>
    </citation>
    <scope>NUCLEOTIDE SEQUENCE [LARGE SCALE GENOMIC DNA]</scope>
    <source>
        <strain evidence="3 4">BAB-32</strain>
    </source>
</reference>
<dbReference type="InterPro" id="IPR013762">
    <property type="entry name" value="Integrase-like_cat_sf"/>
</dbReference>
<dbReference type="GO" id="GO:0015074">
    <property type="term" value="P:DNA integration"/>
    <property type="evidence" value="ECO:0007669"/>
    <property type="project" value="InterPro"/>
</dbReference>
<dbReference type="Proteomes" id="UP000010729">
    <property type="component" value="Unassembled WGS sequence"/>
</dbReference>
<evidence type="ECO:0000259" key="2">
    <source>
        <dbReference type="PROSITE" id="PS51898"/>
    </source>
</evidence>
<keyword evidence="4" id="KW-1185">Reference proteome</keyword>
<dbReference type="PANTHER" id="PTHR30349:SF64">
    <property type="entry name" value="PROPHAGE INTEGRASE INTD-RELATED"/>
    <property type="match status" value="1"/>
</dbReference>
<comment type="caution">
    <text evidence="3">The sequence shown here is derived from an EMBL/GenBank/DDBJ whole genome shotgun (WGS) entry which is preliminary data.</text>
</comment>
<organism evidence="3 4">
    <name type="scientific">Arthrobacter crystallopoietes BAB-32</name>
    <dbReference type="NCBI Taxonomy" id="1246476"/>
    <lineage>
        <taxon>Bacteria</taxon>
        <taxon>Bacillati</taxon>
        <taxon>Actinomycetota</taxon>
        <taxon>Actinomycetes</taxon>
        <taxon>Micrococcales</taxon>
        <taxon>Micrococcaceae</taxon>
        <taxon>Crystallibacter</taxon>
    </lineage>
</organism>
<dbReference type="Gene3D" id="1.10.443.10">
    <property type="entry name" value="Intergrase catalytic core"/>
    <property type="match status" value="1"/>
</dbReference>
<dbReference type="GO" id="GO:0003677">
    <property type="term" value="F:DNA binding"/>
    <property type="evidence" value="ECO:0007669"/>
    <property type="project" value="InterPro"/>
</dbReference>
<feature type="domain" description="Tyr recombinase" evidence="2">
    <location>
        <begin position="89"/>
        <end position="275"/>
    </location>
</feature>
<dbReference type="SUPFAM" id="SSF56349">
    <property type="entry name" value="DNA breaking-rejoining enzymes"/>
    <property type="match status" value="1"/>
</dbReference>
<evidence type="ECO:0000313" key="4">
    <source>
        <dbReference type="Proteomes" id="UP000010729"/>
    </source>
</evidence>